<dbReference type="Gene3D" id="1.10.510.10">
    <property type="entry name" value="Transferase(Phosphotransferase) domain 1"/>
    <property type="match status" value="1"/>
</dbReference>
<gene>
    <name evidence="3" type="ORF">TTHERM_00577260</name>
</gene>
<dbReference type="GeneID" id="7834639"/>
<keyword evidence="3" id="KW-0808">Transferase</keyword>
<dbReference type="SMART" id="SM00220">
    <property type="entry name" value="S_TKc"/>
    <property type="match status" value="1"/>
</dbReference>
<feature type="region of interest" description="Disordered" evidence="1">
    <location>
        <begin position="816"/>
        <end position="840"/>
    </location>
</feature>
<dbReference type="HOGENOM" id="CLU_248355_0_0_1"/>
<evidence type="ECO:0000313" key="4">
    <source>
        <dbReference type="Proteomes" id="UP000009168"/>
    </source>
</evidence>
<dbReference type="PROSITE" id="PS50011">
    <property type="entry name" value="PROTEIN_KINASE_DOM"/>
    <property type="match status" value="1"/>
</dbReference>
<feature type="region of interest" description="Disordered" evidence="1">
    <location>
        <begin position="878"/>
        <end position="902"/>
    </location>
</feature>
<reference evidence="4" key="1">
    <citation type="journal article" date="2006" name="PLoS Biol.">
        <title>Macronuclear genome sequence of the ciliate Tetrahymena thermophila, a model eukaryote.</title>
        <authorList>
            <person name="Eisen J.A."/>
            <person name="Coyne R.S."/>
            <person name="Wu M."/>
            <person name="Wu D."/>
            <person name="Thiagarajan M."/>
            <person name="Wortman J.R."/>
            <person name="Badger J.H."/>
            <person name="Ren Q."/>
            <person name="Amedeo P."/>
            <person name="Jones K.M."/>
            <person name="Tallon L.J."/>
            <person name="Delcher A.L."/>
            <person name="Salzberg S.L."/>
            <person name="Silva J.C."/>
            <person name="Haas B.J."/>
            <person name="Majoros W.H."/>
            <person name="Farzad M."/>
            <person name="Carlton J.M."/>
            <person name="Smith R.K. Jr."/>
            <person name="Garg J."/>
            <person name="Pearlman R.E."/>
            <person name="Karrer K.M."/>
            <person name="Sun L."/>
            <person name="Manning G."/>
            <person name="Elde N.C."/>
            <person name="Turkewitz A.P."/>
            <person name="Asai D.J."/>
            <person name="Wilkes D.E."/>
            <person name="Wang Y."/>
            <person name="Cai H."/>
            <person name="Collins K."/>
            <person name="Stewart B.A."/>
            <person name="Lee S.R."/>
            <person name="Wilamowska K."/>
            <person name="Weinberg Z."/>
            <person name="Ruzzo W.L."/>
            <person name="Wloga D."/>
            <person name="Gaertig J."/>
            <person name="Frankel J."/>
            <person name="Tsao C.-C."/>
            <person name="Gorovsky M.A."/>
            <person name="Keeling P.J."/>
            <person name="Waller R.F."/>
            <person name="Patron N.J."/>
            <person name="Cherry J.M."/>
            <person name="Stover N.A."/>
            <person name="Krieger C.J."/>
            <person name="del Toro C."/>
            <person name="Ryder H.F."/>
            <person name="Williamson S.C."/>
            <person name="Barbeau R.A."/>
            <person name="Hamilton E.P."/>
            <person name="Orias E."/>
        </authorList>
    </citation>
    <scope>NUCLEOTIDE SEQUENCE [LARGE SCALE GENOMIC DNA]</scope>
    <source>
        <strain evidence="4">SB210</strain>
    </source>
</reference>
<organism evidence="3 4">
    <name type="scientific">Tetrahymena thermophila (strain SB210)</name>
    <dbReference type="NCBI Taxonomy" id="312017"/>
    <lineage>
        <taxon>Eukaryota</taxon>
        <taxon>Sar</taxon>
        <taxon>Alveolata</taxon>
        <taxon>Ciliophora</taxon>
        <taxon>Intramacronucleata</taxon>
        <taxon>Oligohymenophorea</taxon>
        <taxon>Hymenostomatida</taxon>
        <taxon>Tetrahymenina</taxon>
        <taxon>Tetrahymenidae</taxon>
        <taxon>Tetrahymena</taxon>
    </lineage>
</organism>
<feature type="region of interest" description="Disordered" evidence="1">
    <location>
        <begin position="707"/>
        <end position="740"/>
    </location>
</feature>
<accession>Q22UX7</accession>
<keyword evidence="3" id="KW-0418">Kinase</keyword>
<feature type="region of interest" description="Disordered" evidence="1">
    <location>
        <begin position="612"/>
        <end position="671"/>
    </location>
</feature>
<dbReference type="EMBL" id="GG662798">
    <property type="protein sequence ID" value="EAR89171.1"/>
    <property type="molecule type" value="Genomic_DNA"/>
</dbReference>
<dbReference type="InterPro" id="IPR000719">
    <property type="entry name" value="Prot_kinase_dom"/>
</dbReference>
<dbReference type="GO" id="GO:0005524">
    <property type="term" value="F:ATP binding"/>
    <property type="evidence" value="ECO:0007669"/>
    <property type="project" value="InterPro"/>
</dbReference>
<keyword evidence="4" id="KW-1185">Reference proteome</keyword>
<evidence type="ECO:0000313" key="3">
    <source>
        <dbReference type="EMBL" id="EAR89171.1"/>
    </source>
</evidence>
<dbReference type="GO" id="GO:0004672">
    <property type="term" value="F:protein kinase activity"/>
    <property type="evidence" value="ECO:0007669"/>
    <property type="project" value="InterPro"/>
</dbReference>
<name>Q22UX7_TETTS</name>
<dbReference type="PANTHER" id="PTHR44167:SF24">
    <property type="entry name" value="SERINE_THREONINE-PROTEIN KINASE CHK2"/>
    <property type="match status" value="1"/>
</dbReference>
<dbReference type="SUPFAM" id="SSF56112">
    <property type="entry name" value="Protein kinase-like (PK-like)"/>
    <property type="match status" value="1"/>
</dbReference>
<protein>
    <submittedName>
        <fullName evidence="3">Kinase domain protein</fullName>
    </submittedName>
</protein>
<feature type="compositionally biased region" description="Low complexity" evidence="1">
    <location>
        <begin position="723"/>
        <end position="740"/>
    </location>
</feature>
<feature type="domain" description="Protein kinase" evidence="2">
    <location>
        <begin position="974"/>
        <end position="1359"/>
    </location>
</feature>
<sequence>MIKKINLKSKNLILNISEPDWRKMFEVYLNQDMMKHFVKDEEIEANRKAIQKKLTPARKPPTKYHLIHEKPPLCQFYYFIRGLYFECGIPNILRPDPIKAYEIFLQGFEENQDSLCAYKIAATQCNPKNRCRVKVDKQKALFFLVMSAILIDIQYEGNSLDIRQQMFNVIQVYEEGYKLSDILIQRYGGAYFSNEMKRVYSLMFDYQFCENKLHGQEKYDTLLIALQNQIKIFGDQFCLIYLFQTLIQKNVNISKNLKLFIDVCISGKKEAYRAALNLLLKEFDLLSKAQRDHFFFFNKREVFYEMYNFLKFFGGPEKSELIQQVFQVNEFLFEKQFFILQSSLHYSQTMRIRSKIYEKGLGGIPINLTLALESINKELSMPKQNENSYAYANYVAAKLKRKLNYQYTDQQVNEHFQKSYNQFTSRLQSQQNQKTANIVCLYYLARISKLWSKNFLDTKKFYLEALNLYLNNKITNNNVTTLQYEILCIKIEKKTNSQGQASLYYGHGIQSPQAQQQLQSQSQMINNNNNPQNLGQSNINGFNQNPQQQMNQSQLNQMNGSKINGLEQMQQSNLNGIQNSQNGFYQQNNGQNSSQLGNQQNSQNLYQSQLNNNMNQSNINNPNNLQSNFNGNNNFNNQSNYQNNQNNLPSNMHASFNNQNNNMNGSVINTNPNNYNAQNNANNSNIFMNNQGNNYQSGINNRNIQAQQSSSMNHSLPNTAHGQQQQQQINQSSPPQQVQFQPQISGGVNYMNASNNIKASNALPYENQQNNLQNSNILAQQLLGSSSNPNSQDRQNYFEAQQGNQQFNTNRSQNVNYQQQHSPNINKSNSQQPIFNYNNNENAGLSQQQLQTNPNNIDYVGLNYQGDIKTFQTQQNENFPKNSMNQRNQNGSQPFQNNSANGNIFQQNQFKTMNGSAEQLSPYKKSQPNQSIFGNNIQSKYLSFGFSNFNISKPIQDKINQLMIKRTFFDPKDVIILDFLHRGSNYTTSEAVILNRNPVPQQSQSLHSIKNMDINMISADKLSKFRSYKKHMNISPEDQLILDGEPVVVKQFLISNPREVDEMFYFIESQEKKLMNQSSSINNQSTNVNSLAYQQHLAQVFLGQSLIYIKGFSYQPVSNDAISLYLFYPAQSYNLYGAMRKNLFSLLDKLLIASYICDSLQNLHASSIFHLNLKPSNILFDSKKHPYLSGWEIRKKEKIQQAEENIDDDEQDDKYQVSYGYTPPEVVNSINTQKPQVAMANNFSTPQKSQLASYATNSNPSFGPLNTVQALSQFGPNSDVWSLGMIFHYLFFRIDSGEGNFCRDKRVYAGFNLIITEYAIGSNYFLDKIKELIEDMVKSNPDQRATLSHVKDLLQKLYIELDTQIKQDYSPSRSQYSSMKTSNTGYQSNYNSVNNQCNNYNNQASTHYSYNNNNGMHGTPQMQLGKQISGINRSNYSPNRYDMNNHDPFYNNGGSYNHFKSNVDPFVLNNNNNNYYDSAFNYNSTSPMRNHPSQPFFSQKNFSTAFQH</sequence>
<feature type="compositionally biased region" description="Polar residues" evidence="1">
    <location>
        <begin position="707"/>
        <end position="722"/>
    </location>
</feature>
<feature type="region of interest" description="Disordered" evidence="1">
    <location>
        <begin position="515"/>
        <end position="553"/>
    </location>
</feature>
<proteinExistence type="predicted"/>
<dbReference type="PANTHER" id="PTHR44167">
    <property type="entry name" value="OVARIAN-SPECIFIC SERINE/THREONINE-PROTEIN KINASE LOK-RELATED"/>
    <property type="match status" value="1"/>
</dbReference>
<evidence type="ECO:0000256" key="1">
    <source>
        <dbReference type="SAM" id="MobiDB-lite"/>
    </source>
</evidence>
<dbReference type="RefSeq" id="XP_001009416.1">
    <property type="nucleotide sequence ID" value="XM_001009416.1"/>
</dbReference>
<evidence type="ECO:0000259" key="2">
    <source>
        <dbReference type="PROSITE" id="PS50011"/>
    </source>
</evidence>
<feature type="region of interest" description="Disordered" evidence="1">
    <location>
        <begin position="577"/>
        <end position="599"/>
    </location>
</feature>
<dbReference type="KEGG" id="tet:TTHERM_00577260"/>
<dbReference type="OrthoDB" id="2359985at2759"/>
<dbReference type="InParanoid" id="Q22UX7"/>
<dbReference type="Proteomes" id="UP000009168">
    <property type="component" value="Unassembled WGS sequence"/>
</dbReference>
<feature type="compositionally biased region" description="Low complexity" evidence="1">
    <location>
        <begin position="578"/>
        <end position="599"/>
    </location>
</feature>
<dbReference type="InterPro" id="IPR011009">
    <property type="entry name" value="Kinase-like_dom_sf"/>
</dbReference>